<evidence type="ECO:0000256" key="1">
    <source>
        <dbReference type="PROSITE-ProRule" id="PRU00221"/>
    </source>
</evidence>
<dbReference type="Gene3D" id="2.130.10.10">
    <property type="entry name" value="YVTN repeat-like/Quinoprotein amine dehydrogenase"/>
    <property type="match status" value="1"/>
</dbReference>
<dbReference type="AlphaFoldDB" id="A0A2K1IXJ4"/>
<dbReference type="EMBL" id="ABEU02000019">
    <property type="protein sequence ID" value="PNR33997.1"/>
    <property type="molecule type" value="Genomic_DNA"/>
</dbReference>
<dbReference type="EnsemblPlants" id="Pp3c19_7090V3.1">
    <property type="protein sequence ID" value="Pp3c19_7090V3.1"/>
    <property type="gene ID" value="Pp3c19_7090"/>
</dbReference>
<dbReference type="PaxDb" id="3218-PP1S234_16V6.1"/>
<name>A0A2K1IXJ4_PHYPA</name>
<reference evidence="3 5" key="1">
    <citation type="journal article" date="2008" name="Science">
        <title>The Physcomitrella genome reveals evolutionary insights into the conquest of land by plants.</title>
        <authorList>
            <person name="Rensing S."/>
            <person name="Lang D."/>
            <person name="Zimmer A."/>
            <person name="Terry A."/>
            <person name="Salamov A."/>
            <person name="Shapiro H."/>
            <person name="Nishiyama T."/>
            <person name="Perroud P.-F."/>
            <person name="Lindquist E."/>
            <person name="Kamisugi Y."/>
            <person name="Tanahashi T."/>
            <person name="Sakakibara K."/>
            <person name="Fujita T."/>
            <person name="Oishi K."/>
            <person name="Shin-I T."/>
            <person name="Kuroki Y."/>
            <person name="Toyoda A."/>
            <person name="Suzuki Y."/>
            <person name="Hashimoto A."/>
            <person name="Yamaguchi K."/>
            <person name="Sugano A."/>
            <person name="Kohara Y."/>
            <person name="Fujiyama A."/>
            <person name="Anterola A."/>
            <person name="Aoki S."/>
            <person name="Ashton N."/>
            <person name="Barbazuk W.B."/>
            <person name="Barker E."/>
            <person name="Bennetzen J."/>
            <person name="Bezanilla M."/>
            <person name="Blankenship R."/>
            <person name="Cho S.H."/>
            <person name="Dutcher S."/>
            <person name="Estelle M."/>
            <person name="Fawcett J.A."/>
            <person name="Gundlach H."/>
            <person name="Hanada K."/>
            <person name="Heyl A."/>
            <person name="Hicks K.A."/>
            <person name="Hugh J."/>
            <person name="Lohr M."/>
            <person name="Mayer K."/>
            <person name="Melkozernov A."/>
            <person name="Murata T."/>
            <person name="Nelson D."/>
            <person name="Pils B."/>
            <person name="Prigge M."/>
            <person name="Reiss B."/>
            <person name="Renner T."/>
            <person name="Rombauts S."/>
            <person name="Rushton P."/>
            <person name="Sanderfoot A."/>
            <person name="Schween G."/>
            <person name="Shiu S.-H."/>
            <person name="Stueber K."/>
            <person name="Theodoulou F.L."/>
            <person name="Tu H."/>
            <person name="Van de Peer Y."/>
            <person name="Verrier P.J."/>
            <person name="Waters E."/>
            <person name="Wood A."/>
            <person name="Yang L."/>
            <person name="Cove D."/>
            <person name="Cuming A."/>
            <person name="Hasebe M."/>
            <person name="Lucas S."/>
            <person name="Mishler D.B."/>
            <person name="Reski R."/>
            <person name="Grigoriev I."/>
            <person name="Quatrano R.S."/>
            <person name="Boore J.L."/>
        </authorList>
    </citation>
    <scope>NUCLEOTIDE SEQUENCE [LARGE SCALE GENOMIC DNA]</scope>
    <source>
        <strain evidence="4 5">cv. Gransden 2004</strain>
    </source>
</reference>
<feature type="region of interest" description="Disordered" evidence="2">
    <location>
        <begin position="295"/>
        <end position="323"/>
    </location>
</feature>
<dbReference type="GO" id="GO:0042393">
    <property type="term" value="F:histone binding"/>
    <property type="evidence" value="ECO:0000318"/>
    <property type="project" value="GO_Central"/>
</dbReference>
<feature type="region of interest" description="Disordered" evidence="2">
    <location>
        <begin position="22"/>
        <end position="55"/>
    </location>
</feature>
<evidence type="ECO:0000313" key="4">
    <source>
        <dbReference type="EnsemblPlants" id="Pp3c19_7090V3.1"/>
    </source>
</evidence>
<dbReference type="SUPFAM" id="SSF50978">
    <property type="entry name" value="WD40 repeat-like"/>
    <property type="match status" value="1"/>
</dbReference>
<organism evidence="3">
    <name type="scientific">Physcomitrium patens</name>
    <name type="common">Spreading-leaved earth moss</name>
    <name type="synonym">Physcomitrella patens</name>
    <dbReference type="NCBI Taxonomy" id="3218"/>
    <lineage>
        <taxon>Eukaryota</taxon>
        <taxon>Viridiplantae</taxon>
        <taxon>Streptophyta</taxon>
        <taxon>Embryophyta</taxon>
        <taxon>Bryophyta</taxon>
        <taxon>Bryophytina</taxon>
        <taxon>Bryopsida</taxon>
        <taxon>Funariidae</taxon>
        <taxon>Funariales</taxon>
        <taxon>Funariaceae</taxon>
        <taxon>Physcomitrium</taxon>
    </lineage>
</organism>
<dbReference type="InParanoid" id="A0A2K1IXJ4"/>
<dbReference type="InterPro" id="IPR050995">
    <property type="entry name" value="WD-F-box_domain-protein"/>
</dbReference>
<dbReference type="SMART" id="SM00320">
    <property type="entry name" value="WD40"/>
    <property type="match status" value="6"/>
</dbReference>
<feature type="compositionally biased region" description="Polar residues" evidence="2">
    <location>
        <begin position="22"/>
        <end position="33"/>
    </location>
</feature>
<reference evidence="3 5" key="2">
    <citation type="journal article" date="2018" name="Plant J.">
        <title>The Physcomitrella patens chromosome-scale assembly reveals moss genome structure and evolution.</title>
        <authorList>
            <person name="Lang D."/>
            <person name="Ullrich K.K."/>
            <person name="Murat F."/>
            <person name="Fuchs J."/>
            <person name="Jenkins J."/>
            <person name="Haas F.B."/>
            <person name="Piednoel M."/>
            <person name="Gundlach H."/>
            <person name="Van Bel M."/>
            <person name="Meyberg R."/>
            <person name="Vives C."/>
            <person name="Morata J."/>
            <person name="Symeonidi A."/>
            <person name="Hiss M."/>
            <person name="Muchero W."/>
            <person name="Kamisugi Y."/>
            <person name="Saleh O."/>
            <person name="Blanc G."/>
            <person name="Decker E.L."/>
            <person name="van Gessel N."/>
            <person name="Grimwood J."/>
            <person name="Hayes R.D."/>
            <person name="Graham S.W."/>
            <person name="Gunter L.E."/>
            <person name="McDaniel S.F."/>
            <person name="Hoernstein S.N.W."/>
            <person name="Larsson A."/>
            <person name="Li F.W."/>
            <person name="Perroud P.F."/>
            <person name="Phillips J."/>
            <person name="Ranjan P."/>
            <person name="Rokshar D.S."/>
            <person name="Rothfels C.J."/>
            <person name="Schneider L."/>
            <person name="Shu S."/>
            <person name="Stevenson D.W."/>
            <person name="Thummler F."/>
            <person name="Tillich M."/>
            <person name="Villarreal Aguilar J.C."/>
            <person name="Widiez T."/>
            <person name="Wong G.K."/>
            <person name="Wymore A."/>
            <person name="Zhang Y."/>
            <person name="Zimmer A.D."/>
            <person name="Quatrano R.S."/>
            <person name="Mayer K.F.X."/>
            <person name="Goodstein D."/>
            <person name="Casacuberta J.M."/>
            <person name="Vandepoele K."/>
            <person name="Reski R."/>
            <person name="Cuming A.C."/>
            <person name="Tuskan G.A."/>
            <person name="Maumus F."/>
            <person name="Salse J."/>
            <person name="Schmutz J."/>
            <person name="Rensing S.A."/>
        </authorList>
    </citation>
    <scope>NUCLEOTIDE SEQUENCE [LARGE SCALE GENOMIC DNA]</scope>
    <source>
        <strain evidence="4 5">cv. Gransden 2004</strain>
    </source>
</reference>
<sequence length="838" mass="93394">MQDTLKKRLCMSFANRNEVTQNIVAMNGETSTGLHPGRKKRRRDRHGEPSRGKPVSKKWKPVWLWLQSLKRTEVVEPAEVIAWLDSNPEYAAEIRQHHTNGVFVAYAQKCHQRLIYGQYHNKIETKKNRVSRPMRPPRLDDTDHSNGQVGPKESSQKGQQDVFQLPWNQQLAHNVLGNTKFEHGEDEGSVLDPQTWREHWRNLLDIKKMGSEIETNAEENHEQRHTSSPYSTRIKRQREFYTPDDPGKRVQTQKEIEPNLEPLDKMDTLTKFELILTLEMRLKEIVCNSKSQPVEANGFSKADKQKLDDGARPGRKSRSSSDTAAKAWVFSEACTGQETATPNIIESLIEREQGANSGAVAYRPNEIGNRGMRWKAAVNGWDSLEKQRLGPTNWLQKRAYSSWRTTWCAYTSSSAVAHPLGGTRMDQGVQKVLDVRFHPGGDPLLVVSCNEPPNELLLYDLENGRGKPLTGLNTQIQAVEFASNGACIVACASNIVKVWDTVSCVCSHTLGPGLEDDTSGHKKKINAMSVNQFRPYLIATSGGDGDNQILLWNVRSGELATDLNASYRQHEANLLSMDALKFSSDRFLICGSDSPGGEPAIMQIWDIDAAVNVSTYPAHDTYITCLDVNLSGSTILTGSGDGSVGLFDVRTSGAIARLPLTSNWEVTSVSFSPCETYFQASCTGNCTFVWDTRMMPLETGVKCVERPPPVIKDRAFKALHRLSHGNPMPTSENSFQVPGVVDVGDQGVNDAKWFQDEAILVTASGSGSVAMWDPALGQPCVQHFKSHTRCVNTVAVSLKDQFICTGGDDQKVVLYQNVREQALSPRWRLTYPLNEDSL</sequence>
<evidence type="ECO:0000256" key="2">
    <source>
        <dbReference type="SAM" id="MobiDB-lite"/>
    </source>
</evidence>
<dbReference type="PANTHER" id="PTHR14604">
    <property type="entry name" value="WD40 REPEAT PF20"/>
    <property type="match status" value="1"/>
</dbReference>
<dbReference type="Pfam" id="PF00400">
    <property type="entry name" value="WD40"/>
    <property type="match status" value="4"/>
</dbReference>
<proteinExistence type="predicted"/>
<dbReference type="InterPro" id="IPR036322">
    <property type="entry name" value="WD40_repeat_dom_sf"/>
</dbReference>
<reference evidence="4" key="3">
    <citation type="submission" date="2020-12" db="UniProtKB">
        <authorList>
            <consortium name="EnsemblPlants"/>
        </authorList>
    </citation>
    <scope>IDENTIFICATION</scope>
</reference>
<dbReference type="GO" id="GO:0048188">
    <property type="term" value="C:Set1C/COMPASS complex"/>
    <property type="evidence" value="ECO:0000318"/>
    <property type="project" value="GO_Central"/>
</dbReference>
<feature type="compositionally biased region" description="Basic and acidic residues" evidence="2">
    <location>
        <begin position="301"/>
        <end position="312"/>
    </location>
</feature>
<feature type="region of interest" description="Disordered" evidence="2">
    <location>
        <begin position="125"/>
        <end position="160"/>
    </location>
</feature>
<dbReference type="STRING" id="3218.A0A2K1IXJ4"/>
<keyword evidence="5" id="KW-1185">Reference proteome</keyword>
<dbReference type="Proteomes" id="UP000006727">
    <property type="component" value="Chromosome 19"/>
</dbReference>
<keyword evidence="1" id="KW-0853">WD repeat</keyword>
<accession>A0A2K1IXJ4</accession>
<dbReference type="PANTHER" id="PTHR14604:SF7">
    <property type="match status" value="1"/>
</dbReference>
<dbReference type="PROSITE" id="PS50082">
    <property type="entry name" value="WD_REPEATS_2"/>
    <property type="match status" value="1"/>
</dbReference>
<gene>
    <name evidence="3" type="ORF">PHYPA_023813</name>
</gene>
<feature type="repeat" description="WD" evidence="1">
    <location>
        <begin position="616"/>
        <end position="657"/>
    </location>
</feature>
<dbReference type="InterPro" id="IPR001680">
    <property type="entry name" value="WD40_rpt"/>
</dbReference>
<dbReference type="Gramene" id="Pp3c19_7090V3.1">
    <property type="protein sequence ID" value="Pp3c19_7090V3.1"/>
    <property type="gene ID" value="Pp3c19_7090"/>
</dbReference>
<evidence type="ECO:0000313" key="5">
    <source>
        <dbReference type="Proteomes" id="UP000006727"/>
    </source>
</evidence>
<protein>
    <submittedName>
        <fullName evidence="3 4">Uncharacterized protein</fullName>
    </submittedName>
</protein>
<dbReference type="InterPro" id="IPR015943">
    <property type="entry name" value="WD40/YVTN_repeat-like_dom_sf"/>
</dbReference>
<evidence type="ECO:0000313" key="3">
    <source>
        <dbReference type="EMBL" id="PNR33997.1"/>
    </source>
</evidence>